<keyword evidence="3 6" id="KW-0812">Transmembrane</keyword>
<feature type="transmembrane region" description="Helical" evidence="6">
    <location>
        <begin position="305"/>
        <end position="323"/>
    </location>
</feature>
<evidence type="ECO:0000256" key="4">
    <source>
        <dbReference type="ARBA" id="ARBA00022989"/>
    </source>
</evidence>
<evidence type="ECO:0000256" key="1">
    <source>
        <dbReference type="ARBA" id="ARBA00004141"/>
    </source>
</evidence>
<protein>
    <submittedName>
        <fullName evidence="8">MFS general substrate transporter</fullName>
    </submittedName>
</protein>
<feature type="transmembrane region" description="Helical" evidence="6">
    <location>
        <begin position="106"/>
        <end position="128"/>
    </location>
</feature>
<sequence length="523" mass="58514">MNKKNTLTKSYTTSIIDDNSSSIRSYPISIEDESYIPGTRTKSYQSLYYDSLEEAPEPPKITPLPKLQLFIISIVLFSEPLTSTILFPFIYFMLKDFHLSDDEKEIGTYAGWITSIFFVAQFCTAITWGKVSDRYGRRPVLLIGMLGNAISVCMFGLSKNIWWAIGSRAFCGAMNGNAGVARSMISEITDHTNRAAAFSLFGLCWGIGMIAGPALGGFLNHPAEHFPSLFGSNAFLKEYPYSLPCFVSATGSLIGFMIAYLCLKESNPIILKKQRDSEQVSLLKSNDTLAAEASPKPSIRQISKASLHVIFAYALFAFYSLMFDEVLPLYFTAPSSAEGLNLSSAQFAKMLTIMGILQLVVQFKIYPGLTRRFDILKLCRFSFFIFAAVFFVFPELTVCKRWWMQHMSNPWASSTAFEVTYNFILAWRFFGNCLTFTSLGIMVSTSAAPEIMGTVNGFCQSCVALTRAIAPTFGGTIWSYSLKDGHTYPFDYHFIYYIMTIMTLINLCHSYLIPDSVSLSGRK</sequence>
<evidence type="ECO:0000256" key="5">
    <source>
        <dbReference type="ARBA" id="ARBA00023136"/>
    </source>
</evidence>
<feature type="transmembrane region" description="Helical" evidence="6">
    <location>
        <begin position="455"/>
        <end position="474"/>
    </location>
</feature>
<dbReference type="InterPro" id="IPR001958">
    <property type="entry name" value="Tet-R_TetA/multi-R_MdtG-like"/>
</dbReference>
<dbReference type="PRINTS" id="PR01035">
    <property type="entry name" value="TCRTETA"/>
</dbReference>
<feature type="transmembrane region" description="Helical" evidence="6">
    <location>
        <begin position="197"/>
        <end position="219"/>
    </location>
</feature>
<comment type="subcellular location">
    <subcellularLocation>
        <location evidence="1">Membrane</location>
        <topology evidence="1">Multi-pass membrane protein</topology>
    </subcellularLocation>
</comment>
<dbReference type="GO" id="GO:0016020">
    <property type="term" value="C:membrane"/>
    <property type="evidence" value="ECO:0007669"/>
    <property type="project" value="UniProtKB-SubCell"/>
</dbReference>
<feature type="transmembrane region" description="Helical" evidence="6">
    <location>
        <begin position="423"/>
        <end position="443"/>
    </location>
</feature>
<dbReference type="AlphaFoldDB" id="A0A1X0SAZ4"/>
<dbReference type="PANTHER" id="PTHR23504:SF15">
    <property type="entry name" value="MAJOR FACILITATOR SUPERFAMILY (MFS) PROFILE DOMAIN-CONTAINING PROTEIN"/>
    <property type="match status" value="1"/>
</dbReference>
<feature type="transmembrane region" description="Helical" evidence="6">
    <location>
        <begin position="494"/>
        <end position="513"/>
    </location>
</feature>
<keyword evidence="5 6" id="KW-0472">Membrane</keyword>
<gene>
    <name evidence="8" type="ORF">BCV71DRAFT_58321</name>
</gene>
<dbReference type="OMA" id="FAWSITS"/>
<dbReference type="Proteomes" id="UP000242381">
    <property type="component" value="Unassembled WGS sequence"/>
</dbReference>
<feature type="transmembrane region" description="Helical" evidence="6">
    <location>
        <begin position="239"/>
        <end position="263"/>
    </location>
</feature>
<proteinExistence type="predicted"/>
<keyword evidence="2" id="KW-0813">Transport</keyword>
<dbReference type="Pfam" id="PF07690">
    <property type="entry name" value="MFS_1"/>
    <property type="match status" value="1"/>
</dbReference>
<reference evidence="8 9" key="1">
    <citation type="journal article" date="2016" name="Proc. Natl. Acad. Sci. U.S.A.">
        <title>Lipid metabolic changes in an early divergent fungus govern the establishment of a mutualistic symbiosis with endobacteria.</title>
        <authorList>
            <person name="Lastovetsky O.A."/>
            <person name="Gaspar M.L."/>
            <person name="Mondo S.J."/>
            <person name="LaButti K.M."/>
            <person name="Sandor L."/>
            <person name="Grigoriev I.V."/>
            <person name="Henry S.A."/>
            <person name="Pawlowska T.E."/>
        </authorList>
    </citation>
    <scope>NUCLEOTIDE SEQUENCE [LARGE SCALE GENOMIC DNA]</scope>
    <source>
        <strain evidence="8 9">ATCC 11559</strain>
    </source>
</reference>
<feature type="transmembrane region" description="Helical" evidence="6">
    <location>
        <begin position="69"/>
        <end position="94"/>
    </location>
</feature>
<dbReference type="PROSITE" id="PS50850">
    <property type="entry name" value="MFS"/>
    <property type="match status" value="1"/>
</dbReference>
<evidence type="ECO:0000313" key="8">
    <source>
        <dbReference type="EMBL" id="ORE21318.1"/>
    </source>
</evidence>
<evidence type="ECO:0000256" key="6">
    <source>
        <dbReference type="SAM" id="Phobius"/>
    </source>
</evidence>
<accession>A0A1X0SAZ4</accession>
<dbReference type="CDD" id="cd17330">
    <property type="entry name" value="MFS_SLC46_TetA_like"/>
    <property type="match status" value="1"/>
</dbReference>
<feature type="transmembrane region" description="Helical" evidence="6">
    <location>
        <begin position="381"/>
        <end position="403"/>
    </location>
</feature>
<dbReference type="GO" id="GO:0022857">
    <property type="term" value="F:transmembrane transporter activity"/>
    <property type="evidence" value="ECO:0007669"/>
    <property type="project" value="InterPro"/>
</dbReference>
<dbReference type="SUPFAM" id="SSF103473">
    <property type="entry name" value="MFS general substrate transporter"/>
    <property type="match status" value="1"/>
</dbReference>
<dbReference type="VEuPathDB" id="FungiDB:BCV72DRAFT_244652"/>
<dbReference type="Gene3D" id="1.20.1250.20">
    <property type="entry name" value="MFS general substrate transporter like domains"/>
    <property type="match status" value="1"/>
</dbReference>
<keyword evidence="4 6" id="KW-1133">Transmembrane helix</keyword>
<feature type="domain" description="Major facilitator superfamily (MFS) profile" evidence="7">
    <location>
        <begin position="68"/>
        <end position="518"/>
    </location>
</feature>
<evidence type="ECO:0000256" key="2">
    <source>
        <dbReference type="ARBA" id="ARBA00022448"/>
    </source>
</evidence>
<name>A0A1X0SAZ4_RHIZD</name>
<dbReference type="InterPro" id="IPR036259">
    <property type="entry name" value="MFS_trans_sf"/>
</dbReference>
<feature type="transmembrane region" description="Helical" evidence="6">
    <location>
        <begin position="343"/>
        <end position="361"/>
    </location>
</feature>
<dbReference type="EMBL" id="KV921281">
    <property type="protein sequence ID" value="ORE21318.1"/>
    <property type="molecule type" value="Genomic_DNA"/>
</dbReference>
<evidence type="ECO:0000256" key="3">
    <source>
        <dbReference type="ARBA" id="ARBA00022692"/>
    </source>
</evidence>
<evidence type="ECO:0000313" key="9">
    <source>
        <dbReference type="Proteomes" id="UP000242381"/>
    </source>
</evidence>
<organism evidence="8 9">
    <name type="scientific">Rhizopus microsporus</name>
    <dbReference type="NCBI Taxonomy" id="58291"/>
    <lineage>
        <taxon>Eukaryota</taxon>
        <taxon>Fungi</taxon>
        <taxon>Fungi incertae sedis</taxon>
        <taxon>Mucoromycota</taxon>
        <taxon>Mucoromycotina</taxon>
        <taxon>Mucoromycetes</taxon>
        <taxon>Mucorales</taxon>
        <taxon>Mucorineae</taxon>
        <taxon>Rhizopodaceae</taxon>
        <taxon>Rhizopus</taxon>
    </lineage>
</organism>
<dbReference type="InterPro" id="IPR020846">
    <property type="entry name" value="MFS_dom"/>
</dbReference>
<dbReference type="InterPro" id="IPR011701">
    <property type="entry name" value="MFS"/>
</dbReference>
<evidence type="ECO:0000259" key="7">
    <source>
        <dbReference type="PROSITE" id="PS50850"/>
    </source>
</evidence>
<dbReference type="PANTHER" id="PTHR23504">
    <property type="entry name" value="MAJOR FACILITATOR SUPERFAMILY DOMAIN-CONTAINING PROTEIN 10"/>
    <property type="match status" value="1"/>
</dbReference>